<dbReference type="RefSeq" id="WP_002467106.1">
    <property type="nucleotide sequence ID" value="NZ_CABMFV010000003.1"/>
</dbReference>
<dbReference type="GO" id="GO:0003677">
    <property type="term" value="F:DNA binding"/>
    <property type="evidence" value="ECO:0007669"/>
    <property type="project" value="InterPro"/>
</dbReference>
<evidence type="ECO:0008006" key="9">
    <source>
        <dbReference type="Google" id="ProtNLM"/>
    </source>
</evidence>
<organism evidence="3 5">
    <name type="scientific">Staphylococcus warneri</name>
    <dbReference type="NCBI Taxonomy" id="1292"/>
    <lineage>
        <taxon>Bacteria</taxon>
        <taxon>Bacillati</taxon>
        <taxon>Bacillota</taxon>
        <taxon>Bacilli</taxon>
        <taxon>Bacillales</taxon>
        <taxon>Staphylococcaceae</taxon>
        <taxon>Staphylococcus</taxon>
    </lineage>
</organism>
<proteinExistence type="predicted"/>
<dbReference type="Proteomes" id="UP000261016">
    <property type="component" value="Unassembled WGS sequence"/>
</dbReference>
<evidence type="ECO:0000313" key="8">
    <source>
        <dbReference type="Proteomes" id="UP000814367"/>
    </source>
</evidence>
<dbReference type="Proteomes" id="UP000814367">
    <property type="component" value="Unassembled WGS sequence"/>
</dbReference>
<accession>A0A2T4Q130</accession>
<name>A0A2T4Q130_STAWA</name>
<dbReference type="SUPFAM" id="SSF47413">
    <property type="entry name" value="lambda repressor-like DNA-binding domains"/>
    <property type="match status" value="1"/>
</dbReference>
<reference evidence="1 8" key="5">
    <citation type="submission" date="2020-03" db="EMBL/GenBank/DDBJ databases">
        <title>Comparative genetics of Staphylococcus warneri persistents from caprine mastitis.</title>
        <authorList>
            <person name="Franca C.A."/>
            <person name="Rosa D.S."/>
            <person name="Silva A."/>
            <person name="Rodrigues D.L.N."/>
            <person name="Santos R.G."/>
            <person name="Castillo R.E.H."/>
            <person name="Moreira M.A.S."/>
            <person name="Lima M.C."/>
            <person name="Gouveia G.V."/>
            <person name="Gouveia J.J.S."/>
            <person name="Souza R.F.S."/>
            <person name="Bertram B."/>
            <person name="Azevedo V."/>
            <person name="Costa M."/>
        </authorList>
    </citation>
    <scope>NUCLEOTIDE SEQUENCE [LARGE SCALE GENOMIC DNA]</scope>
    <source>
        <strain evidence="1 8">Cap 9.2</strain>
    </source>
</reference>
<dbReference type="EMBL" id="PZEV01000013">
    <property type="protein sequence ID" value="PTI51378.1"/>
    <property type="molecule type" value="Genomic_DNA"/>
</dbReference>
<evidence type="ECO:0000313" key="4">
    <source>
        <dbReference type="EMBL" id="RGM30420.1"/>
    </source>
</evidence>
<gene>
    <name evidence="3" type="ORF">BU085_05140</name>
    <name evidence="2" type="ORF">D3Z30_07995</name>
    <name evidence="4" type="ORF">DXC19_08165</name>
    <name evidence="1" type="ORF">G8J23_11800</name>
</gene>
<evidence type="ECO:0000313" key="6">
    <source>
        <dbReference type="Proteomes" id="UP000261016"/>
    </source>
</evidence>
<dbReference type="EMBL" id="JAANHJ010000001">
    <property type="protein sequence ID" value="MCG6226658.1"/>
    <property type="molecule type" value="Genomic_DNA"/>
</dbReference>
<sequence>MNKIVGYRKMLGKSQKAMAKEFDISVQAYRMKEIGQVNFNQKEMLHFRNMLRQELFPKITVDEIFF</sequence>
<dbReference type="AlphaFoldDB" id="A0A2T4Q130"/>
<evidence type="ECO:0000313" key="7">
    <source>
        <dbReference type="Proteomes" id="UP000481807"/>
    </source>
</evidence>
<evidence type="ECO:0000313" key="1">
    <source>
        <dbReference type="EMBL" id="MCG6226658.1"/>
    </source>
</evidence>
<reference evidence="2 7" key="4">
    <citation type="submission" date="2018-08" db="EMBL/GenBank/DDBJ databases">
        <title>Murine metabolic-syndrome-specific gut microbial biobank.</title>
        <authorList>
            <person name="Liu C."/>
        </authorList>
    </citation>
    <scope>NUCLEOTIDE SEQUENCE [LARGE SCALE GENOMIC DNA]</scope>
    <source>
        <strain evidence="2 7">1XD21-27</strain>
    </source>
</reference>
<reference evidence="3" key="2">
    <citation type="submission" date="2018-03" db="EMBL/GenBank/DDBJ databases">
        <authorList>
            <person name="Keele B.F."/>
        </authorList>
    </citation>
    <scope>NUCLEOTIDE SEQUENCE</scope>
    <source>
        <strain evidence="3">SNUC 2993</strain>
    </source>
</reference>
<reference evidence="3 5" key="1">
    <citation type="journal article" date="2016" name="Front. Microbiol.">
        <title>Comprehensive Phylogenetic Analysis of Bovine Non-aureus Staphylococci Species Based on Whole-Genome Sequencing.</title>
        <authorList>
            <person name="Naushad S."/>
            <person name="Barkema H.W."/>
            <person name="Luby C."/>
            <person name="Condas L.A."/>
            <person name="Nobrega D.B."/>
            <person name="Carson D.A."/>
            <person name="De Buck J."/>
        </authorList>
    </citation>
    <scope>NUCLEOTIDE SEQUENCE [LARGE SCALE GENOMIC DNA]</scope>
    <source>
        <strain evidence="3 5">SNUC 2993</strain>
    </source>
</reference>
<keyword evidence="8" id="KW-1185">Reference proteome</keyword>
<dbReference type="EMBL" id="QSTD01000003">
    <property type="protein sequence ID" value="RGM30420.1"/>
    <property type="molecule type" value="Genomic_DNA"/>
</dbReference>
<evidence type="ECO:0000313" key="3">
    <source>
        <dbReference type="EMBL" id="PTI51378.1"/>
    </source>
</evidence>
<dbReference type="InterPro" id="IPR010982">
    <property type="entry name" value="Lambda_DNA-bd_dom_sf"/>
</dbReference>
<protein>
    <recommendedName>
        <fullName evidence="9">Transcriptional regulator</fullName>
    </recommendedName>
</protein>
<reference evidence="4 6" key="3">
    <citation type="submission" date="2018-08" db="EMBL/GenBank/DDBJ databases">
        <title>A genome reference for cultivated species of the human gut microbiota.</title>
        <authorList>
            <person name="Zou Y."/>
            <person name="Xue W."/>
            <person name="Luo G."/>
        </authorList>
    </citation>
    <scope>NUCLEOTIDE SEQUENCE [LARGE SCALE GENOMIC DNA]</scope>
    <source>
        <strain evidence="4 6">OM08-17AT</strain>
    </source>
</reference>
<comment type="caution">
    <text evidence="3">The sequence shown here is derived from an EMBL/GenBank/DDBJ whole genome shotgun (WGS) entry which is preliminary data.</text>
</comment>
<dbReference type="Proteomes" id="UP000481807">
    <property type="component" value="Unassembled WGS sequence"/>
</dbReference>
<dbReference type="Proteomes" id="UP000240717">
    <property type="component" value="Unassembled WGS sequence"/>
</dbReference>
<dbReference type="EMBL" id="QXWP01000004">
    <property type="protein sequence ID" value="NBH30924.1"/>
    <property type="molecule type" value="Genomic_DNA"/>
</dbReference>
<evidence type="ECO:0000313" key="5">
    <source>
        <dbReference type="Proteomes" id="UP000240717"/>
    </source>
</evidence>
<evidence type="ECO:0000313" key="2">
    <source>
        <dbReference type="EMBL" id="NBH30924.1"/>
    </source>
</evidence>